<dbReference type="GO" id="GO:0046872">
    <property type="term" value="F:metal ion binding"/>
    <property type="evidence" value="ECO:0007669"/>
    <property type="project" value="UniProtKB-KW"/>
</dbReference>
<gene>
    <name evidence="7" type="ORF">BK816_02280</name>
</gene>
<comment type="catalytic activity">
    <reaction evidence="1">
        <text>a myo-inositol phosphate + H2O = myo-inositol + phosphate</text>
        <dbReference type="Rhea" id="RHEA:24056"/>
        <dbReference type="ChEBI" id="CHEBI:15377"/>
        <dbReference type="ChEBI" id="CHEBI:17268"/>
        <dbReference type="ChEBI" id="CHEBI:43474"/>
        <dbReference type="ChEBI" id="CHEBI:84139"/>
        <dbReference type="EC" id="3.1.3.25"/>
    </reaction>
</comment>
<dbReference type="EMBL" id="CP017812">
    <property type="protein sequence ID" value="AOZ72271.1"/>
    <property type="molecule type" value="Genomic_DNA"/>
</dbReference>
<dbReference type="InterPro" id="IPR000760">
    <property type="entry name" value="Inositol_monophosphatase-like"/>
</dbReference>
<organism evidence="7 8">
    <name type="scientific">Boudabousia tangfeifanii</name>
    <dbReference type="NCBI Taxonomy" id="1912795"/>
    <lineage>
        <taxon>Bacteria</taxon>
        <taxon>Bacillati</taxon>
        <taxon>Actinomycetota</taxon>
        <taxon>Actinomycetes</taxon>
        <taxon>Actinomycetales</taxon>
        <taxon>Actinomycetaceae</taxon>
        <taxon>Boudabousia</taxon>
    </lineage>
</organism>
<keyword evidence="8" id="KW-1185">Reference proteome</keyword>
<dbReference type="Gene3D" id="3.30.540.10">
    <property type="entry name" value="Fructose-1,6-Bisphosphatase, subunit A, domain 1"/>
    <property type="match status" value="1"/>
</dbReference>
<evidence type="ECO:0000256" key="4">
    <source>
        <dbReference type="ARBA" id="ARBA00022801"/>
    </source>
</evidence>
<evidence type="ECO:0000256" key="3">
    <source>
        <dbReference type="ARBA" id="ARBA00022723"/>
    </source>
</evidence>
<dbReference type="InterPro" id="IPR020583">
    <property type="entry name" value="Inositol_monoP_metal-BS"/>
</dbReference>
<keyword evidence="4" id="KW-0378">Hydrolase</keyword>
<dbReference type="PANTHER" id="PTHR20854:SF4">
    <property type="entry name" value="INOSITOL-1-MONOPHOSPHATASE-RELATED"/>
    <property type="match status" value="1"/>
</dbReference>
<feature type="binding site" evidence="6">
    <location>
        <position position="93"/>
    </location>
    <ligand>
        <name>Mg(2+)</name>
        <dbReference type="ChEBI" id="CHEBI:18420"/>
        <label>2</label>
    </ligand>
</feature>
<dbReference type="GO" id="GO:0006020">
    <property type="term" value="P:inositol metabolic process"/>
    <property type="evidence" value="ECO:0007669"/>
    <property type="project" value="TreeGrafter"/>
</dbReference>
<accession>A0A1D9MIV3</accession>
<evidence type="ECO:0000256" key="6">
    <source>
        <dbReference type="PIRSR" id="PIRSR600760-2"/>
    </source>
</evidence>
<evidence type="ECO:0000313" key="7">
    <source>
        <dbReference type="EMBL" id="AOZ72271.1"/>
    </source>
</evidence>
<keyword evidence="5 6" id="KW-0460">Magnesium</keyword>
<dbReference type="STRING" id="1912795.BK816_02280"/>
<dbReference type="AlphaFoldDB" id="A0A1D9MIV3"/>
<proteinExistence type="predicted"/>
<comment type="cofactor">
    <cofactor evidence="6">
        <name>Mg(2+)</name>
        <dbReference type="ChEBI" id="CHEBI:18420"/>
    </cofactor>
</comment>
<dbReference type="PRINTS" id="PR00377">
    <property type="entry name" value="IMPHPHTASES"/>
</dbReference>
<dbReference type="GO" id="GO:0046854">
    <property type="term" value="P:phosphatidylinositol phosphate biosynthetic process"/>
    <property type="evidence" value="ECO:0007669"/>
    <property type="project" value="InterPro"/>
</dbReference>
<evidence type="ECO:0000313" key="8">
    <source>
        <dbReference type="Proteomes" id="UP000176288"/>
    </source>
</evidence>
<dbReference type="Proteomes" id="UP000176288">
    <property type="component" value="Chromosome"/>
</dbReference>
<evidence type="ECO:0000256" key="5">
    <source>
        <dbReference type="ARBA" id="ARBA00022842"/>
    </source>
</evidence>
<evidence type="ECO:0000256" key="1">
    <source>
        <dbReference type="ARBA" id="ARBA00001033"/>
    </source>
</evidence>
<dbReference type="PROSITE" id="PS00629">
    <property type="entry name" value="IMP_1"/>
    <property type="match status" value="1"/>
</dbReference>
<dbReference type="RefSeq" id="WP_071163737.1">
    <property type="nucleotide sequence ID" value="NZ_CP017812.1"/>
</dbReference>
<name>A0A1D9MIV3_9ACTO</name>
<feature type="binding site" evidence="6">
    <location>
        <position position="90"/>
    </location>
    <ligand>
        <name>Mg(2+)</name>
        <dbReference type="ChEBI" id="CHEBI:18420"/>
        <label>2</label>
    </ligand>
</feature>
<feature type="binding site" evidence="6">
    <location>
        <position position="219"/>
    </location>
    <ligand>
        <name>Mg(2+)</name>
        <dbReference type="ChEBI" id="CHEBI:18420"/>
        <label>1</label>
        <note>catalytic</note>
    </ligand>
</feature>
<dbReference type="GO" id="GO:0007165">
    <property type="term" value="P:signal transduction"/>
    <property type="evidence" value="ECO:0007669"/>
    <property type="project" value="TreeGrafter"/>
</dbReference>
<keyword evidence="3 6" id="KW-0479">Metal-binding</keyword>
<dbReference type="Pfam" id="PF00459">
    <property type="entry name" value="Inositol_P"/>
    <property type="match status" value="1"/>
</dbReference>
<feature type="binding site" evidence="6">
    <location>
        <position position="74"/>
    </location>
    <ligand>
        <name>Mg(2+)</name>
        <dbReference type="ChEBI" id="CHEBI:18420"/>
        <label>1</label>
        <note>catalytic</note>
    </ligand>
</feature>
<evidence type="ECO:0000256" key="2">
    <source>
        <dbReference type="ARBA" id="ARBA00013106"/>
    </source>
</evidence>
<dbReference type="SUPFAM" id="SSF56655">
    <property type="entry name" value="Carbohydrate phosphatase"/>
    <property type="match status" value="1"/>
</dbReference>
<dbReference type="PANTHER" id="PTHR20854">
    <property type="entry name" value="INOSITOL MONOPHOSPHATASE"/>
    <property type="match status" value="1"/>
</dbReference>
<dbReference type="InterPro" id="IPR020550">
    <property type="entry name" value="Inositol_monophosphatase_CS"/>
</dbReference>
<dbReference type="KEGG" id="avu:BK816_02280"/>
<dbReference type="EC" id="3.1.3.25" evidence="2"/>
<sequence>MEAEDYNGEHLMNVAKQAADAAARYLASLDRSKITREYKGNDHHDIVTEHDQRAEEIIKQILLEEVPDAQIVGEESGLTEGGGRVVFYVDPIDGTTFFASGSPLYCVSIGVELDGKLLSGVVNAPSLGWEFKTDGENAWFNDAPIVPMPERQTHDQVALSYYPVLNDLNANEQITVDNVKALKREFTMNVVVGPAALQMCWVAMGWADLSYYNYISPWDVAAGMAIVHALGGHTDSFPQGHITDGRHHLATTLVTYRGKESNPVVTHAMSEAARLRIEFRK</sequence>
<reference evidence="7 8" key="1">
    <citation type="submission" date="2016-10" db="EMBL/GenBank/DDBJ databases">
        <title>Actinomyces aegypiusis sp. nov., isolated from the Aegypius monachus in Qinghai Tibet Plateau China.</title>
        <authorList>
            <person name="Wang Y."/>
        </authorList>
    </citation>
    <scope>NUCLEOTIDE SEQUENCE [LARGE SCALE GENOMIC DNA]</scope>
    <source>
        <strain evidence="7 8">VUL4_3</strain>
    </source>
</reference>
<protein>
    <recommendedName>
        <fullName evidence="2">inositol-phosphate phosphatase</fullName>
        <ecNumber evidence="2">3.1.3.25</ecNumber>
    </recommendedName>
</protein>
<feature type="binding site" evidence="6">
    <location>
        <position position="92"/>
    </location>
    <ligand>
        <name>Mg(2+)</name>
        <dbReference type="ChEBI" id="CHEBI:18420"/>
        <label>1</label>
        <note>catalytic</note>
    </ligand>
</feature>
<dbReference type="GO" id="GO:0008934">
    <property type="term" value="F:inositol monophosphate 1-phosphatase activity"/>
    <property type="evidence" value="ECO:0007669"/>
    <property type="project" value="TreeGrafter"/>
</dbReference>
<dbReference type="PROSITE" id="PS00630">
    <property type="entry name" value="IMP_2"/>
    <property type="match status" value="1"/>
</dbReference>
<dbReference type="OrthoDB" id="9772456at2"/>
<dbReference type="Gene3D" id="3.40.190.80">
    <property type="match status" value="1"/>
</dbReference>